<evidence type="ECO:0000313" key="1">
    <source>
        <dbReference type="EMBL" id="GAA5004418.1"/>
    </source>
</evidence>
<dbReference type="Proteomes" id="UP001501759">
    <property type="component" value="Unassembled WGS sequence"/>
</dbReference>
<dbReference type="EMBL" id="BAABKB010000004">
    <property type="protein sequence ID" value="GAA5004418.1"/>
    <property type="molecule type" value="Genomic_DNA"/>
</dbReference>
<proteinExistence type="predicted"/>
<keyword evidence="2" id="KW-1185">Reference proteome</keyword>
<protein>
    <submittedName>
        <fullName evidence="1">Uncharacterized protein</fullName>
    </submittedName>
</protein>
<name>A0ABP9IRD2_9ACTN</name>
<gene>
    <name evidence="1" type="ORF">GCM10023335_20590</name>
</gene>
<comment type="caution">
    <text evidence="1">The sequence shown here is derived from an EMBL/GenBank/DDBJ whole genome shotgun (WGS) entry which is preliminary data.</text>
</comment>
<evidence type="ECO:0000313" key="2">
    <source>
        <dbReference type="Proteomes" id="UP001501759"/>
    </source>
</evidence>
<reference evidence="2" key="1">
    <citation type="journal article" date="2019" name="Int. J. Syst. Evol. Microbiol.">
        <title>The Global Catalogue of Microorganisms (GCM) 10K type strain sequencing project: providing services to taxonomists for standard genome sequencing and annotation.</title>
        <authorList>
            <consortium name="The Broad Institute Genomics Platform"/>
            <consortium name="The Broad Institute Genome Sequencing Center for Infectious Disease"/>
            <person name="Wu L."/>
            <person name="Ma J."/>
        </authorList>
    </citation>
    <scope>NUCLEOTIDE SEQUENCE [LARGE SCALE GENOMIC DNA]</scope>
    <source>
        <strain evidence="2">JCM 18409</strain>
    </source>
</reference>
<accession>A0ABP9IRD2</accession>
<organism evidence="1 2">
    <name type="scientific">Streptomyces siamensis</name>
    <dbReference type="NCBI Taxonomy" id="1274986"/>
    <lineage>
        <taxon>Bacteria</taxon>
        <taxon>Bacillati</taxon>
        <taxon>Actinomycetota</taxon>
        <taxon>Actinomycetes</taxon>
        <taxon>Kitasatosporales</taxon>
        <taxon>Streptomycetaceae</taxon>
        <taxon>Streptomyces</taxon>
    </lineage>
</organism>
<sequence length="284" mass="31562">MGPFPGAEPPGRHILPRGRTAPARILPHRRPYCLDGSCRWWRLKVTMELRVGDVVIVSCPYTPARVTRKTLEHVVLKWPWWSADPHCDWIEWNGDVALVGDPESYAWDKELFRTDPAAEQLTVGAGCRVGIPPSLVHVVAVDHFDPPLETGRLPRPGRRVVVLRTGRSLDPESEEQGYDICPDDGIPIGFELVFRPYACLVAGDEVADAAGRAWRFDGPWDWHPFDGDEPDEPRWPLALLTRGNSADEAEAAAVARATKDGSHQQEVARWVALAGVEPTRGRPG</sequence>